<dbReference type="GO" id="GO:0007030">
    <property type="term" value="P:Golgi organization"/>
    <property type="evidence" value="ECO:0007669"/>
    <property type="project" value="TreeGrafter"/>
</dbReference>
<dbReference type="Pfam" id="PF05742">
    <property type="entry name" value="TANGO2"/>
    <property type="match status" value="1"/>
</dbReference>
<dbReference type="OrthoDB" id="191601at2759"/>
<evidence type="ECO:0008006" key="4">
    <source>
        <dbReference type="Google" id="ProtNLM"/>
    </source>
</evidence>
<proteinExistence type="predicted"/>
<evidence type="ECO:0000313" key="2">
    <source>
        <dbReference type="EnsemblMetazoa" id="CapteP161211"/>
    </source>
</evidence>
<dbReference type="EMBL" id="AMQN01006048">
    <property type="status" value="NOT_ANNOTATED_CDS"/>
    <property type="molecule type" value="Genomic_DNA"/>
</dbReference>
<gene>
    <name evidence="1" type="ORF">CAPTEDRAFT_161211</name>
</gene>
<dbReference type="EnsemblMetazoa" id="CapteT161211">
    <property type="protein sequence ID" value="CapteP161211"/>
    <property type="gene ID" value="CapteG161211"/>
</dbReference>
<protein>
    <recommendedName>
        <fullName evidence="4">NRDE family protein</fullName>
    </recommendedName>
</protein>
<evidence type="ECO:0000313" key="3">
    <source>
        <dbReference type="Proteomes" id="UP000014760"/>
    </source>
</evidence>
<dbReference type="OMA" id="RIFHFEL"/>
<dbReference type="InterPro" id="IPR008551">
    <property type="entry name" value="TANGO2"/>
</dbReference>
<dbReference type="AlphaFoldDB" id="R7UVS1"/>
<accession>R7UVS1</accession>
<reference evidence="1 3" key="2">
    <citation type="journal article" date="2013" name="Nature">
        <title>Insights into bilaterian evolution from three spiralian genomes.</title>
        <authorList>
            <person name="Simakov O."/>
            <person name="Marletaz F."/>
            <person name="Cho S.J."/>
            <person name="Edsinger-Gonzales E."/>
            <person name="Havlak P."/>
            <person name="Hellsten U."/>
            <person name="Kuo D.H."/>
            <person name="Larsson T."/>
            <person name="Lv J."/>
            <person name="Arendt D."/>
            <person name="Savage R."/>
            <person name="Osoegawa K."/>
            <person name="de Jong P."/>
            <person name="Grimwood J."/>
            <person name="Chapman J.A."/>
            <person name="Shapiro H."/>
            <person name="Aerts A."/>
            <person name="Otillar R.P."/>
            <person name="Terry A.Y."/>
            <person name="Boore J.L."/>
            <person name="Grigoriev I.V."/>
            <person name="Lindberg D.R."/>
            <person name="Seaver E.C."/>
            <person name="Weisblat D.A."/>
            <person name="Putnam N.H."/>
            <person name="Rokhsar D.S."/>
        </authorList>
    </citation>
    <scope>NUCLEOTIDE SEQUENCE</scope>
    <source>
        <strain evidence="1 3">I ESC-2004</strain>
    </source>
</reference>
<dbReference type="PANTHER" id="PTHR17985:SF8">
    <property type="entry name" value="TRANSPORT AND GOLGI ORGANIZATION PROTEIN 2 HOMOLOG"/>
    <property type="match status" value="1"/>
</dbReference>
<evidence type="ECO:0000313" key="1">
    <source>
        <dbReference type="EMBL" id="ELU10424.1"/>
    </source>
</evidence>
<dbReference type="GO" id="GO:0005794">
    <property type="term" value="C:Golgi apparatus"/>
    <property type="evidence" value="ECO:0007669"/>
    <property type="project" value="TreeGrafter"/>
</dbReference>
<sequence length="252" mass="28927">MCMLFLYVDNTGRSAHPVVIAFNRDHYYDRPTLPAHFWSPDCISGTDAQPGSEGGTWLGYLVTDFLTSDHTAAEYYSKINLEDYNPFRLILVEKHFERWEASCMSTDGHSLDLSNGINLFTNSSDVTRPWKKHVFGQHLFAKILAEHKGIEQSEELANRLQGLLSDDTTYLPDRNLQDQGYFLSPDDIQTRSSIFMRDPAGKYGTRASTVILINQLDEAIFWEKIIPKRSRSIEEKTIKHLAEIQTHWTSHI</sequence>
<dbReference type="Proteomes" id="UP000014760">
    <property type="component" value="Unassembled WGS sequence"/>
</dbReference>
<dbReference type="FunCoup" id="R7UVS1">
    <property type="interactions" value="678"/>
</dbReference>
<name>R7UVS1_CAPTE</name>
<dbReference type="GO" id="GO:0009306">
    <property type="term" value="P:protein secretion"/>
    <property type="evidence" value="ECO:0007669"/>
    <property type="project" value="TreeGrafter"/>
</dbReference>
<keyword evidence="3" id="KW-1185">Reference proteome</keyword>
<dbReference type="PANTHER" id="PTHR17985">
    <property type="entry name" value="SER/THR-RICH PROTEIN T10 IN DGCR REGION"/>
    <property type="match status" value="1"/>
</dbReference>
<reference evidence="2" key="3">
    <citation type="submission" date="2015-06" db="UniProtKB">
        <authorList>
            <consortium name="EnsemblMetazoa"/>
        </authorList>
    </citation>
    <scope>IDENTIFICATION</scope>
</reference>
<dbReference type="HOGENOM" id="CLU_047037_1_1_1"/>
<reference evidence="3" key="1">
    <citation type="submission" date="2012-12" db="EMBL/GenBank/DDBJ databases">
        <authorList>
            <person name="Hellsten U."/>
            <person name="Grimwood J."/>
            <person name="Chapman J.A."/>
            <person name="Shapiro H."/>
            <person name="Aerts A."/>
            <person name="Otillar R.P."/>
            <person name="Terry A.Y."/>
            <person name="Boore J.L."/>
            <person name="Simakov O."/>
            <person name="Marletaz F."/>
            <person name="Cho S.-J."/>
            <person name="Edsinger-Gonzales E."/>
            <person name="Havlak P."/>
            <person name="Kuo D.-H."/>
            <person name="Larsson T."/>
            <person name="Lv J."/>
            <person name="Arendt D."/>
            <person name="Savage R."/>
            <person name="Osoegawa K."/>
            <person name="de Jong P."/>
            <person name="Lindberg D.R."/>
            <person name="Seaver E.C."/>
            <person name="Weisblat D.A."/>
            <person name="Putnam N.H."/>
            <person name="Grigoriev I.V."/>
            <person name="Rokhsar D.S."/>
        </authorList>
    </citation>
    <scope>NUCLEOTIDE SEQUENCE</scope>
    <source>
        <strain evidence="3">I ESC-2004</strain>
    </source>
</reference>
<organism evidence="1">
    <name type="scientific">Capitella teleta</name>
    <name type="common">Polychaete worm</name>
    <dbReference type="NCBI Taxonomy" id="283909"/>
    <lineage>
        <taxon>Eukaryota</taxon>
        <taxon>Metazoa</taxon>
        <taxon>Spiralia</taxon>
        <taxon>Lophotrochozoa</taxon>
        <taxon>Annelida</taxon>
        <taxon>Polychaeta</taxon>
        <taxon>Sedentaria</taxon>
        <taxon>Scolecida</taxon>
        <taxon>Capitellidae</taxon>
        <taxon>Capitella</taxon>
    </lineage>
</organism>
<dbReference type="EMBL" id="KB297495">
    <property type="protein sequence ID" value="ELU10424.1"/>
    <property type="molecule type" value="Genomic_DNA"/>
</dbReference>